<proteinExistence type="predicted"/>
<feature type="domain" description="Thiamine pyrophosphate enzyme TPP-binding" evidence="5">
    <location>
        <begin position="122"/>
        <end position="263"/>
    </location>
</feature>
<keyword evidence="4" id="KW-0456">Lyase</keyword>
<evidence type="ECO:0000256" key="2">
    <source>
        <dbReference type="ARBA" id="ARBA00022723"/>
    </source>
</evidence>
<accession>A0A932CPK6</accession>
<organism evidence="6 7">
    <name type="scientific">Tectimicrobiota bacterium</name>
    <dbReference type="NCBI Taxonomy" id="2528274"/>
    <lineage>
        <taxon>Bacteria</taxon>
        <taxon>Pseudomonadati</taxon>
        <taxon>Nitrospinota/Tectimicrobiota group</taxon>
        <taxon>Candidatus Tectimicrobiota</taxon>
    </lineage>
</organism>
<gene>
    <name evidence="6" type="ORF">HYY20_07810</name>
</gene>
<comment type="caution">
    <text evidence="6">The sequence shown here is derived from an EMBL/GenBank/DDBJ whole genome shotgun (WGS) entry which is preliminary data.</text>
</comment>
<reference evidence="6" key="1">
    <citation type="submission" date="2020-07" db="EMBL/GenBank/DDBJ databases">
        <title>Huge and variable diversity of episymbiotic CPR bacteria and DPANN archaea in groundwater ecosystems.</title>
        <authorList>
            <person name="He C.Y."/>
            <person name="Keren R."/>
            <person name="Whittaker M."/>
            <person name="Farag I.F."/>
            <person name="Doudna J."/>
            <person name="Cate J.H.D."/>
            <person name="Banfield J.F."/>
        </authorList>
    </citation>
    <scope>NUCLEOTIDE SEQUENCE</scope>
    <source>
        <strain evidence="6">NC_groundwater_672_Ag_B-0.1um_62_36</strain>
    </source>
</reference>
<keyword evidence="3" id="KW-0460">Magnesium</keyword>
<dbReference type="InterPro" id="IPR011766">
    <property type="entry name" value="TPP_enzyme_TPP-bd"/>
</dbReference>
<evidence type="ECO:0000313" key="6">
    <source>
        <dbReference type="EMBL" id="MBI2876771.1"/>
    </source>
</evidence>
<dbReference type="EMBL" id="JACPRF010000233">
    <property type="protein sequence ID" value="MBI2876771.1"/>
    <property type="molecule type" value="Genomic_DNA"/>
</dbReference>
<dbReference type="GO" id="GO:0001561">
    <property type="term" value="P:fatty acid alpha-oxidation"/>
    <property type="evidence" value="ECO:0007669"/>
    <property type="project" value="TreeGrafter"/>
</dbReference>
<evidence type="ECO:0000256" key="1">
    <source>
        <dbReference type="ARBA" id="ARBA00001964"/>
    </source>
</evidence>
<keyword evidence="2" id="KW-0479">Metal-binding</keyword>
<evidence type="ECO:0000256" key="3">
    <source>
        <dbReference type="ARBA" id="ARBA00022842"/>
    </source>
</evidence>
<dbReference type="PANTHER" id="PTHR43710">
    <property type="entry name" value="2-HYDROXYACYL-COA LYASE"/>
    <property type="match status" value="1"/>
</dbReference>
<dbReference type="InterPro" id="IPR045025">
    <property type="entry name" value="HACL1-like"/>
</dbReference>
<dbReference type="Proteomes" id="UP000769766">
    <property type="component" value="Unassembled WGS sequence"/>
</dbReference>
<name>A0A932CPK6_UNCTE</name>
<dbReference type="GO" id="GO:0016829">
    <property type="term" value="F:lyase activity"/>
    <property type="evidence" value="ECO:0007669"/>
    <property type="project" value="UniProtKB-KW"/>
</dbReference>
<dbReference type="Gene3D" id="3.40.50.970">
    <property type="match status" value="1"/>
</dbReference>
<dbReference type="Pfam" id="PF02775">
    <property type="entry name" value="TPP_enzyme_C"/>
    <property type="match status" value="1"/>
</dbReference>
<dbReference type="InterPro" id="IPR029061">
    <property type="entry name" value="THDP-binding"/>
</dbReference>
<sequence length="331" mass="37092">VQAQTCQEHICFNLPTEVELLGNMKTILRQMIECARSLGIHQPPEKWNPWRQRVFEEKAKMERATLERTEKMKGKDPIHPDLAGRSISEALHEELNDEYIAIIDGFTASAYFTDWNKAVHTGEVLDAAETIGMGHGPGMALGAAMATGRKVPILTILGDGAIGAGGMDIETAVRWGLPIVFLHENNHTMISGVWDRFFSEVCTPTGIPLRDSWQVMPNVRYDRVFAEMGCHPEFVQQDSELKPALKRAFDHVRTKSTPAFVEVFVDDTVMHDVIARFIAVLGGALSWEELPLESRKLLIQQGMLTEPSLSLGAHPTWKEAVERHKRGEKVF</sequence>
<comment type="cofactor">
    <cofactor evidence="1">
        <name>thiamine diphosphate</name>
        <dbReference type="ChEBI" id="CHEBI:58937"/>
    </cofactor>
</comment>
<evidence type="ECO:0000256" key="4">
    <source>
        <dbReference type="ARBA" id="ARBA00023239"/>
    </source>
</evidence>
<feature type="non-terminal residue" evidence="6">
    <location>
        <position position="1"/>
    </location>
</feature>
<evidence type="ECO:0000259" key="5">
    <source>
        <dbReference type="Pfam" id="PF02775"/>
    </source>
</evidence>
<dbReference type="GO" id="GO:0046872">
    <property type="term" value="F:metal ion binding"/>
    <property type="evidence" value="ECO:0007669"/>
    <property type="project" value="UniProtKB-KW"/>
</dbReference>
<dbReference type="PANTHER" id="PTHR43710:SF2">
    <property type="entry name" value="2-HYDROXYACYL-COA LYASE 1"/>
    <property type="match status" value="1"/>
</dbReference>
<protein>
    <recommendedName>
        <fullName evidence="5">Thiamine pyrophosphate enzyme TPP-binding domain-containing protein</fullName>
    </recommendedName>
</protein>
<dbReference type="SUPFAM" id="SSF52518">
    <property type="entry name" value="Thiamin diphosphate-binding fold (THDP-binding)"/>
    <property type="match status" value="1"/>
</dbReference>
<dbReference type="GO" id="GO:0030976">
    <property type="term" value="F:thiamine pyrophosphate binding"/>
    <property type="evidence" value="ECO:0007669"/>
    <property type="project" value="InterPro"/>
</dbReference>
<dbReference type="AlphaFoldDB" id="A0A932CPK6"/>
<evidence type="ECO:0000313" key="7">
    <source>
        <dbReference type="Proteomes" id="UP000769766"/>
    </source>
</evidence>